<protein>
    <submittedName>
        <fullName evidence="1">Uncharacterized protein</fullName>
    </submittedName>
</protein>
<name>A0A0F9MAQ4_9ZZZZ</name>
<evidence type="ECO:0000313" key="1">
    <source>
        <dbReference type="EMBL" id="KKM73760.1"/>
    </source>
</evidence>
<gene>
    <name evidence="1" type="ORF">LCGC14_1407100</name>
</gene>
<comment type="caution">
    <text evidence="1">The sequence shown here is derived from an EMBL/GenBank/DDBJ whole genome shotgun (WGS) entry which is preliminary data.</text>
</comment>
<accession>A0A0F9MAQ4</accession>
<reference evidence="1" key="1">
    <citation type="journal article" date="2015" name="Nature">
        <title>Complex archaea that bridge the gap between prokaryotes and eukaryotes.</title>
        <authorList>
            <person name="Spang A."/>
            <person name="Saw J.H."/>
            <person name="Jorgensen S.L."/>
            <person name="Zaremba-Niedzwiedzka K."/>
            <person name="Martijn J."/>
            <person name="Lind A.E."/>
            <person name="van Eijk R."/>
            <person name="Schleper C."/>
            <person name="Guy L."/>
            <person name="Ettema T.J."/>
        </authorList>
    </citation>
    <scope>NUCLEOTIDE SEQUENCE</scope>
</reference>
<dbReference type="EMBL" id="LAZR01009249">
    <property type="protein sequence ID" value="KKM73760.1"/>
    <property type="molecule type" value="Genomic_DNA"/>
</dbReference>
<proteinExistence type="predicted"/>
<organism evidence="1">
    <name type="scientific">marine sediment metagenome</name>
    <dbReference type="NCBI Taxonomy" id="412755"/>
    <lineage>
        <taxon>unclassified sequences</taxon>
        <taxon>metagenomes</taxon>
        <taxon>ecological metagenomes</taxon>
    </lineage>
</organism>
<dbReference type="AlphaFoldDB" id="A0A0F9MAQ4"/>
<sequence>MKMAICVKNTKLKKRIFKSIRKYENLAIKAYEKGDMSKGKKYEKKSDRLYSKNYKKMFKRC</sequence>